<evidence type="ECO:0000313" key="2">
    <source>
        <dbReference type="EMBL" id="SMX28576.1"/>
    </source>
</evidence>
<dbReference type="OrthoDB" id="7871639at2"/>
<accession>A0A238JFH1</accession>
<dbReference type="Proteomes" id="UP000225972">
    <property type="component" value="Unassembled WGS sequence"/>
</dbReference>
<name>A0A238JFH1_9RHOB</name>
<sequence>MKVTVPLCFALILSGCASLPFAQKPVEAKRPEAPAGADLTQQVRPKARPGELDVSATVAPERKPPAGARTVEQFDTTTPEEREAAAVAPVETGGEKFLGETVASLGDPTKPGFWLETPLVSATKQGRVMYTGSGKSAQVDLIPIEGPDTAGSRISLAAMRLIEAPLTDLPTIEVYSND</sequence>
<dbReference type="EMBL" id="FXXP01000002">
    <property type="protein sequence ID" value="SMX28576.1"/>
    <property type="molecule type" value="Genomic_DNA"/>
</dbReference>
<evidence type="ECO:0000313" key="3">
    <source>
        <dbReference type="Proteomes" id="UP000225972"/>
    </source>
</evidence>
<evidence type="ECO:0000256" key="1">
    <source>
        <dbReference type="SAM" id="SignalP"/>
    </source>
</evidence>
<keyword evidence="3" id="KW-1185">Reference proteome</keyword>
<feature type="signal peptide" evidence="1">
    <location>
        <begin position="1"/>
        <end position="22"/>
    </location>
</feature>
<gene>
    <name evidence="2" type="ORF">TRP8649_02701</name>
</gene>
<reference evidence="3" key="1">
    <citation type="submission" date="2017-05" db="EMBL/GenBank/DDBJ databases">
        <authorList>
            <person name="Rodrigo-Torres L."/>
            <person name="Arahal R. D."/>
            <person name="Lucena T."/>
        </authorList>
    </citation>
    <scope>NUCLEOTIDE SEQUENCE [LARGE SCALE GENOMIC DNA]</scope>
    <source>
        <strain evidence="3">CECT 8649</strain>
    </source>
</reference>
<feature type="chain" id="PRO_5012489306" description="D-galactarate dehydratase" evidence="1">
    <location>
        <begin position="23"/>
        <end position="178"/>
    </location>
</feature>
<protein>
    <recommendedName>
        <fullName evidence="4">D-galactarate dehydratase</fullName>
    </recommendedName>
</protein>
<dbReference type="AlphaFoldDB" id="A0A238JFH1"/>
<dbReference type="RefSeq" id="WP_099246010.1">
    <property type="nucleotide sequence ID" value="NZ_FXXP01000002.1"/>
</dbReference>
<keyword evidence="1" id="KW-0732">Signal</keyword>
<proteinExistence type="predicted"/>
<dbReference type="PROSITE" id="PS51257">
    <property type="entry name" value="PROKAR_LIPOPROTEIN"/>
    <property type="match status" value="1"/>
</dbReference>
<evidence type="ECO:0008006" key="4">
    <source>
        <dbReference type="Google" id="ProtNLM"/>
    </source>
</evidence>
<organism evidence="2 3">
    <name type="scientific">Pelagimonas phthalicica</name>
    <dbReference type="NCBI Taxonomy" id="1037362"/>
    <lineage>
        <taxon>Bacteria</taxon>
        <taxon>Pseudomonadati</taxon>
        <taxon>Pseudomonadota</taxon>
        <taxon>Alphaproteobacteria</taxon>
        <taxon>Rhodobacterales</taxon>
        <taxon>Roseobacteraceae</taxon>
        <taxon>Pelagimonas</taxon>
    </lineage>
</organism>